<keyword evidence="4" id="KW-0285">Flavoprotein</keyword>
<dbReference type="InterPro" id="IPR013121">
    <property type="entry name" value="Fe_red_NAD-bd_6"/>
</dbReference>
<keyword evidence="8" id="KW-0106">Calcium</keyword>
<reference evidence="17" key="1">
    <citation type="submission" date="2015-12" db="EMBL/GenBank/DDBJ databases">
        <title>Update maize B73 reference genome by single molecule sequencing technologies.</title>
        <authorList>
            <consortium name="Maize Genome Sequencing Project"/>
            <person name="Ware D."/>
        </authorList>
    </citation>
    <scope>NUCLEOTIDE SEQUENCE [LARGE SCALE GENOMIC DNA]</scope>
    <source>
        <strain evidence="17">cv. B73</strain>
    </source>
</reference>
<dbReference type="Pfam" id="PF08414">
    <property type="entry name" value="NADPH_Ox"/>
    <property type="match status" value="1"/>
</dbReference>
<dbReference type="EnsemblPlants" id="Zm00001eb040550_T001">
    <property type="protein sequence ID" value="Zm00001eb040550_P001"/>
    <property type="gene ID" value="Zm00001eb040550"/>
</dbReference>
<dbReference type="InterPro" id="IPR039261">
    <property type="entry name" value="FNR_nucleotide-bd"/>
</dbReference>
<protein>
    <submittedName>
        <fullName evidence="16">Uncharacterized protein</fullName>
    </submittedName>
</protein>
<evidence type="ECO:0000259" key="15">
    <source>
        <dbReference type="PROSITE" id="PS51384"/>
    </source>
</evidence>
<evidence type="ECO:0000256" key="13">
    <source>
        <dbReference type="SAM" id="Phobius"/>
    </source>
</evidence>
<feature type="domain" description="EF-hand" evidence="14">
    <location>
        <begin position="262"/>
        <end position="297"/>
    </location>
</feature>
<evidence type="ECO:0000313" key="17">
    <source>
        <dbReference type="Proteomes" id="UP000007305"/>
    </source>
</evidence>
<dbReference type="InterPro" id="IPR002048">
    <property type="entry name" value="EF_hand_dom"/>
</dbReference>
<evidence type="ECO:0000256" key="10">
    <source>
        <dbReference type="ARBA" id="ARBA00022989"/>
    </source>
</evidence>
<dbReference type="InterPro" id="IPR000778">
    <property type="entry name" value="Cyt_b245_heavy_chain"/>
</dbReference>
<dbReference type="CDD" id="cd06186">
    <property type="entry name" value="NOX_Duox_like_FAD_NADP"/>
    <property type="match status" value="1"/>
</dbReference>
<dbReference type="PANTHER" id="PTHR11972:SF190">
    <property type="entry name" value="OS08G0453700 PROTEIN"/>
    <property type="match status" value="1"/>
</dbReference>
<dbReference type="SUPFAM" id="SSF63380">
    <property type="entry name" value="Riboflavin synthase domain-like"/>
    <property type="match status" value="1"/>
</dbReference>
<accession>A0A804LVW3</accession>
<name>A0A804LVW3_MAIZE</name>
<dbReference type="InterPro" id="IPR013112">
    <property type="entry name" value="FAD-bd_8"/>
</dbReference>
<evidence type="ECO:0000256" key="11">
    <source>
        <dbReference type="ARBA" id="ARBA00023002"/>
    </source>
</evidence>
<dbReference type="SUPFAM" id="SSF52343">
    <property type="entry name" value="Ferredoxin reductase-like, C-terminal NADP-linked domain"/>
    <property type="match status" value="1"/>
</dbReference>
<keyword evidence="10 13" id="KW-1133">Transmembrane helix</keyword>
<evidence type="ECO:0000256" key="12">
    <source>
        <dbReference type="ARBA" id="ARBA00023136"/>
    </source>
</evidence>
<comment type="similarity">
    <text evidence="2">Belongs to the RBOH (TC 5.B.1.3) family.</text>
</comment>
<comment type="subcellular location">
    <subcellularLocation>
        <location evidence="1">Membrane</location>
        <topology evidence="1">Multi-pass membrane protein</topology>
    </subcellularLocation>
</comment>
<feature type="transmembrane region" description="Helical" evidence="13">
    <location>
        <begin position="616"/>
        <end position="637"/>
    </location>
</feature>
<keyword evidence="7" id="KW-0274">FAD</keyword>
<dbReference type="FunFam" id="1.10.238.10:FF:000049">
    <property type="entry name" value="Respiratory burst oxidase homolog A"/>
    <property type="match status" value="1"/>
</dbReference>
<keyword evidence="11" id="KW-0560">Oxidoreductase</keyword>
<dbReference type="GO" id="GO:0005509">
    <property type="term" value="F:calcium ion binding"/>
    <property type="evidence" value="ECO:0007669"/>
    <property type="project" value="InterPro"/>
</dbReference>
<evidence type="ECO:0000313" key="16">
    <source>
        <dbReference type="EnsemblPlants" id="Zm00001eb040550_P001"/>
    </source>
</evidence>
<dbReference type="Gramene" id="Zm00001eb040550_T001">
    <property type="protein sequence ID" value="Zm00001eb040550_P001"/>
    <property type="gene ID" value="Zm00001eb040550"/>
</dbReference>
<keyword evidence="12 13" id="KW-0472">Membrane</keyword>
<feature type="transmembrane region" description="Helical" evidence="13">
    <location>
        <begin position="377"/>
        <end position="400"/>
    </location>
</feature>
<feature type="domain" description="FAD-binding FR-type" evidence="15">
    <location>
        <begin position="487"/>
        <end position="610"/>
    </location>
</feature>
<dbReference type="GO" id="GO:0016020">
    <property type="term" value="C:membrane"/>
    <property type="evidence" value="ECO:0007669"/>
    <property type="project" value="UniProtKB-SubCell"/>
</dbReference>
<evidence type="ECO:0000256" key="3">
    <source>
        <dbReference type="ARBA" id="ARBA00022559"/>
    </source>
</evidence>
<dbReference type="FunFam" id="3.40.50.80:FF:000028">
    <property type="entry name" value="Respiratory burst oxidase protein E"/>
    <property type="match status" value="1"/>
</dbReference>
<dbReference type="Gene3D" id="1.10.238.10">
    <property type="entry name" value="EF-hand"/>
    <property type="match status" value="1"/>
</dbReference>
<evidence type="ECO:0000256" key="5">
    <source>
        <dbReference type="ARBA" id="ARBA00022692"/>
    </source>
</evidence>
<reference evidence="16" key="2">
    <citation type="submission" date="2019-07" db="EMBL/GenBank/DDBJ databases">
        <authorList>
            <person name="Seetharam A."/>
            <person name="Woodhouse M."/>
            <person name="Cannon E."/>
        </authorList>
    </citation>
    <scope>NUCLEOTIDE SEQUENCE [LARGE SCALE GENOMIC DNA]</scope>
    <source>
        <strain evidence="16">cv. B73</strain>
    </source>
</reference>
<sequence>MWAPSRGSSSGSGRRTWRRRIADYLADDQTDVSDNESFITAHSDEHAAPASGAGGMLPAFLADQGDLVEVMLELDEESMVVRSVTPTAAALCGPTSLPLPGARSLSRCSSTSSRIRRKFAWLRSPSPRPPAATAASDQQVVVREAALAARERRRAQARLDRSRSGARRALKGLRFISRTTGSSDADAGAGAGLWRGVEERFNALATDGLLARDDFGDCIGMVDSKEFAVGIFDALARRRRQNLERISKDELYEFWLQISDQSFDARLQIFFDMVDTNVDGRITREEVQELIVLSASANKLSKLKEQAEEYASLIMEELDPENLGYIEIIATAIALGICLHAGNHLACDFPRLIASAPEEYRLVARFFGRDRPSYRGLLAGAEGVTGIVMVTLMAVSFTLATRPFRKREEASRDKKKAAACACRGVPLAGFNAFWYSHHLLIVVYLLLLVHGWFMFLVDKWYQRTTWMYISVPLALYVGERTLRAFRSKAYAVKILKVCLLPGNVLTVTMSKPYGFRYRSGQYIFLQCPTISPFEWHPFSITSAPGDDCVSVHVQTRGDWTQELKRIFVENYFTPCVPRRAAFGDLGAVDHKTKSPPRLLVDGPYGAPAQDFRNYDVLLLVGLGIGATPFISILRDLLNNIKLADELMDLAMETGRAEDSASNLSASTASGGGNKRRAYRTTCAHFYWVTREPGSFEWFKGVMNEVAEMDNKGVIELHNYLTSVYEERDARTTLLSMVQALNHAKHGVDIVSGTRVRTHFARPNWKEVFTRIASKHPNSTVGVFYCGRPTLAKELKKLSLDMSHRTGTRFDFHKEYF</sequence>
<dbReference type="InterPro" id="IPR017927">
    <property type="entry name" value="FAD-bd_FR_type"/>
</dbReference>
<evidence type="ECO:0000259" key="14">
    <source>
        <dbReference type="PROSITE" id="PS50222"/>
    </source>
</evidence>
<dbReference type="OrthoDB" id="167398at2759"/>
<dbReference type="Gene3D" id="3.40.50.80">
    <property type="entry name" value="Nucleotide-binding domain of ferredoxin-NADP reductase (FNR) module"/>
    <property type="match status" value="1"/>
</dbReference>
<keyword evidence="6" id="KW-0479">Metal-binding</keyword>
<feature type="transmembrane region" description="Helical" evidence="13">
    <location>
        <begin position="433"/>
        <end position="454"/>
    </location>
</feature>
<organism evidence="16 17">
    <name type="scientific">Zea mays</name>
    <name type="common">Maize</name>
    <dbReference type="NCBI Taxonomy" id="4577"/>
    <lineage>
        <taxon>Eukaryota</taxon>
        <taxon>Viridiplantae</taxon>
        <taxon>Streptophyta</taxon>
        <taxon>Embryophyta</taxon>
        <taxon>Tracheophyta</taxon>
        <taxon>Spermatophyta</taxon>
        <taxon>Magnoliopsida</taxon>
        <taxon>Liliopsida</taxon>
        <taxon>Poales</taxon>
        <taxon>Poaceae</taxon>
        <taxon>PACMAD clade</taxon>
        <taxon>Panicoideae</taxon>
        <taxon>Andropogonodae</taxon>
        <taxon>Andropogoneae</taxon>
        <taxon>Tripsacinae</taxon>
        <taxon>Zea</taxon>
    </lineage>
</organism>
<keyword evidence="5 13" id="KW-0812">Transmembrane</keyword>
<dbReference type="GO" id="GO:0004601">
    <property type="term" value="F:peroxidase activity"/>
    <property type="evidence" value="ECO:0007669"/>
    <property type="project" value="UniProtKB-KW"/>
</dbReference>
<dbReference type="Proteomes" id="UP000007305">
    <property type="component" value="Chromosome 1"/>
</dbReference>
<evidence type="ECO:0000256" key="2">
    <source>
        <dbReference type="ARBA" id="ARBA00007975"/>
    </source>
</evidence>
<dbReference type="PANTHER" id="PTHR11972">
    <property type="entry name" value="NADPH OXIDASE"/>
    <property type="match status" value="1"/>
</dbReference>
<evidence type="ECO:0000256" key="8">
    <source>
        <dbReference type="ARBA" id="ARBA00022837"/>
    </source>
</evidence>
<evidence type="ECO:0000256" key="6">
    <source>
        <dbReference type="ARBA" id="ARBA00022723"/>
    </source>
</evidence>
<evidence type="ECO:0000256" key="9">
    <source>
        <dbReference type="ARBA" id="ARBA00022857"/>
    </source>
</evidence>
<dbReference type="AlphaFoldDB" id="A0A804LVW3"/>
<gene>
    <name evidence="16" type="primary">LOC103643238</name>
</gene>
<dbReference type="CDD" id="cd00051">
    <property type="entry name" value="EFh"/>
    <property type="match status" value="1"/>
</dbReference>
<dbReference type="FunFam" id="2.40.30.10:FF:000019">
    <property type="entry name" value="Respiratory burst oxidase homolog A"/>
    <property type="match status" value="1"/>
</dbReference>
<dbReference type="PRINTS" id="PR00466">
    <property type="entry name" value="GP91PHOX"/>
</dbReference>
<keyword evidence="9" id="KW-0521">NADP</keyword>
<dbReference type="InterPro" id="IPR013623">
    <property type="entry name" value="NADPH_Ox"/>
</dbReference>
<dbReference type="SFLD" id="SFLDG01169">
    <property type="entry name" value="NADPH_oxidase_subgroup_(NOX)"/>
    <property type="match status" value="1"/>
</dbReference>
<reference evidence="16" key="3">
    <citation type="submission" date="2021-05" db="UniProtKB">
        <authorList>
            <consortium name="EnsemblPlants"/>
        </authorList>
    </citation>
    <scope>IDENTIFICATION</scope>
    <source>
        <strain evidence="16">cv. B73</strain>
    </source>
</reference>
<evidence type="ECO:0000256" key="4">
    <source>
        <dbReference type="ARBA" id="ARBA00022630"/>
    </source>
</evidence>
<dbReference type="Gene3D" id="2.40.30.10">
    <property type="entry name" value="Translation factors"/>
    <property type="match status" value="1"/>
</dbReference>
<dbReference type="Pfam" id="PF08022">
    <property type="entry name" value="FAD_binding_8"/>
    <property type="match status" value="1"/>
</dbReference>
<proteinExistence type="inferred from homology"/>
<keyword evidence="17" id="KW-1185">Reference proteome</keyword>
<dbReference type="InterPro" id="IPR017938">
    <property type="entry name" value="Riboflavin_synthase-like_b-brl"/>
</dbReference>
<dbReference type="Pfam" id="PF08030">
    <property type="entry name" value="NAD_binding_6"/>
    <property type="match status" value="1"/>
</dbReference>
<dbReference type="PROSITE" id="PS50222">
    <property type="entry name" value="EF_HAND_2"/>
    <property type="match status" value="1"/>
</dbReference>
<dbReference type="PROSITE" id="PS51384">
    <property type="entry name" value="FAD_FR"/>
    <property type="match status" value="1"/>
</dbReference>
<dbReference type="GO" id="GO:0050664">
    <property type="term" value="F:oxidoreductase activity, acting on NAD(P)H, oxygen as acceptor"/>
    <property type="evidence" value="ECO:0007669"/>
    <property type="project" value="InterPro"/>
</dbReference>
<evidence type="ECO:0000256" key="1">
    <source>
        <dbReference type="ARBA" id="ARBA00004141"/>
    </source>
</evidence>
<evidence type="ECO:0000256" key="7">
    <source>
        <dbReference type="ARBA" id="ARBA00022827"/>
    </source>
</evidence>
<keyword evidence="3" id="KW-0575">Peroxidase</keyword>
<dbReference type="InterPro" id="IPR011992">
    <property type="entry name" value="EF-hand-dom_pair"/>
</dbReference>
<dbReference type="SUPFAM" id="SSF47473">
    <property type="entry name" value="EF-hand"/>
    <property type="match status" value="1"/>
</dbReference>
<dbReference type="InterPro" id="IPR050369">
    <property type="entry name" value="RBOH/FRE"/>
</dbReference>